<name>A0A1Y0IQD2_9BACL</name>
<evidence type="ECO:0000313" key="1">
    <source>
        <dbReference type="EMBL" id="ARU62731.1"/>
    </source>
</evidence>
<dbReference type="EMBL" id="CP021434">
    <property type="protein sequence ID" value="ARU62731.1"/>
    <property type="molecule type" value="Genomic_DNA"/>
</dbReference>
<dbReference type="Proteomes" id="UP000195437">
    <property type="component" value="Chromosome"/>
</dbReference>
<keyword evidence="2" id="KW-1185">Reference proteome</keyword>
<dbReference type="AlphaFoldDB" id="A0A1Y0IQD2"/>
<evidence type="ECO:0000313" key="2">
    <source>
        <dbReference type="Proteomes" id="UP000195437"/>
    </source>
</evidence>
<protein>
    <submittedName>
        <fullName evidence="1">Uncharacterized protein</fullName>
    </submittedName>
</protein>
<dbReference type="KEGG" id="tum:CBW65_18485"/>
<proteinExistence type="predicted"/>
<organism evidence="1 2">
    <name type="scientific">Tumebacillus avium</name>
    <dbReference type="NCBI Taxonomy" id="1903704"/>
    <lineage>
        <taxon>Bacteria</taxon>
        <taxon>Bacillati</taxon>
        <taxon>Bacillota</taxon>
        <taxon>Bacilli</taxon>
        <taxon>Bacillales</taxon>
        <taxon>Alicyclobacillaceae</taxon>
        <taxon>Tumebacillus</taxon>
    </lineage>
</organism>
<accession>A0A1Y0IQD2</accession>
<reference evidence="2" key="1">
    <citation type="submission" date="2017-05" db="EMBL/GenBank/DDBJ databases">
        <authorList>
            <person name="Sung H."/>
        </authorList>
    </citation>
    <scope>NUCLEOTIDE SEQUENCE [LARGE SCALE GENOMIC DNA]</scope>
    <source>
        <strain evidence="2">AR23208</strain>
    </source>
</reference>
<gene>
    <name evidence="1" type="ORF">CBW65_18485</name>
</gene>
<sequence>MVNNRNFVLHALGQALHEAKRSGVHEAVLRELPQAEYAWMITDRKGFLVQLGENHFVLDIFTSEEKAHHCVAHLQMQGGQFKGLQPTTYAFTQTFEAMAANIKPAVAVNRFSPEELTVSYENVEKHMSFK</sequence>